<feature type="compositionally biased region" description="Low complexity" evidence="1">
    <location>
        <begin position="66"/>
        <end position="82"/>
    </location>
</feature>
<dbReference type="VEuPathDB" id="FungiDB:CC1G_07418"/>
<dbReference type="InParanoid" id="A8N6P7"/>
<comment type="caution">
    <text evidence="2">The sequence shown here is derived from an EMBL/GenBank/DDBJ whole genome shotgun (WGS) entry which is preliminary data.</text>
</comment>
<dbReference type="Proteomes" id="UP000001861">
    <property type="component" value="Unassembled WGS sequence"/>
</dbReference>
<proteinExistence type="predicted"/>
<dbReference type="HOGENOM" id="CLU_067860_0_0_1"/>
<dbReference type="OMA" id="NILACNL"/>
<dbReference type="KEGG" id="cci:CC1G_07418"/>
<name>A8N6P7_COPC7</name>
<keyword evidence="3" id="KW-1185">Reference proteome</keyword>
<organism evidence="2 3">
    <name type="scientific">Coprinopsis cinerea (strain Okayama-7 / 130 / ATCC MYA-4618 / FGSC 9003)</name>
    <name type="common">Inky cap fungus</name>
    <name type="synonym">Hormographiella aspergillata</name>
    <dbReference type="NCBI Taxonomy" id="240176"/>
    <lineage>
        <taxon>Eukaryota</taxon>
        <taxon>Fungi</taxon>
        <taxon>Dikarya</taxon>
        <taxon>Basidiomycota</taxon>
        <taxon>Agaricomycotina</taxon>
        <taxon>Agaricomycetes</taxon>
        <taxon>Agaricomycetidae</taxon>
        <taxon>Agaricales</taxon>
        <taxon>Agaricineae</taxon>
        <taxon>Psathyrellaceae</taxon>
        <taxon>Coprinopsis</taxon>
    </lineage>
</organism>
<dbReference type="eggNOG" id="ENOG502RBMC">
    <property type="taxonomic scope" value="Eukaryota"/>
</dbReference>
<gene>
    <name evidence="2" type="ORF">CC1G_07418</name>
</gene>
<accession>A8N6P7</accession>
<dbReference type="RefSeq" id="XP_001830503.2">
    <property type="nucleotide sequence ID" value="XM_001830451.2"/>
</dbReference>
<dbReference type="GeneID" id="6006945"/>
<dbReference type="EMBL" id="AACS02000003">
    <property type="protein sequence ID" value="EAU91383.2"/>
    <property type="molecule type" value="Genomic_DNA"/>
</dbReference>
<sequence length="358" mass="39778">MLTLAELVERSRQPRAESQTRSSPELLPQNLDEDGAQGDGPQDDAQSQFSSRSTPFIEEDALTQRSSSPAPSVFSVSTSASVTRKRPAEDYSDFVKQLSREKRLKKEDSSKLLAQSQRSEQERHLALYAEILSLKEKLSNIAPAEAKISLTDAAKTSLDNLCFKALIDPSAAAYIASPQVPDGVKAQFVSELSDDVKNNSAYLNAALTRIHEQLSNQRCSIKAAIFGSIFTKSEDDSAKTMCDKPLDILALTKKVLKIRKPARAVVTIDHCVRMAFLRHSAVMASKSPKALQDWWRYVDSELKSLREEHGEGAGIIKVSPSRMCYFLDLIFGSFRVFVAILEQDYEHFGKVDLTDLDD</sequence>
<evidence type="ECO:0000313" key="3">
    <source>
        <dbReference type="Proteomes" id="UP000001861"/>
    </source>
</evidence>
<reference evidence="2 3" key="1">
    <citation type="journal article" date="2010" name="Proc. Natl. Acad. Sci. U.S.A.">
        <title>Insights into evolution of multicellular fungi from the assembled chromosomes of the mushroom Coprinopsis cinerea (Coprinus cinereus).</title>
        <authorList>
            <person name="Stajich J.E."/>
            <person name="Wilke S.K."/>
            <person name="Ahren D."/>
            <person name="Au C.H."/>
            <person name="Birren B.W."/>
            <person name="Borodovsky M."/>
            <person name="Burns C."/>
            <person name="Canback B."/>
            <person name="Casselton L.A."/>
            <person name="Cheng C.K."/>
            <person name="Deng J."/>
            <person name="Dietrich F.S."/>
            <person name="Fargo D.C."/>
            <person name="Farman M.L."/>
            <person name="Gathman A.C."/>
            <person name="Goldberg J."/>
            <person name="Guigo R."/>
            <person name="Hoegger P.J."/>
            <person name="Hooker J.B."/>
            <person name="Huggins A."/>
            <person name="James T.Y."/>
            <person name="Kamada T."/>
            <person name="Kilaru S."/>
            <person name="Kodira C."/>
            <person name="Kues U."/>
            <person name="Kupfer D."/>
            <person name="Kwan H.S."/>
            <person name="Lomsadze A."/>
            <person name="Li W."/>
            <person name="Lilly W.W."/>
            <person name="Ma L.J."/>
            <person name="Mackey A.J."/>
            <person name="Manning G."/>
            <person name="Martin F."/>
            <person name="Muraguchi H."/>
            <person name="Natvig D.O."/>
            <person name="Palmerini H."/>
            <person name="Ramesh M.A."/>
            <person name="Rehmeyer C.J."/>
            <person name="Roe B.A."/>
            <person name="Shenoy N."/>
            <person name="Stanke M."/>
            <person name="Ter-Hovhannisyan V."/>
            <person name="Tunlid A."/>
            <person name="Velagapudi R."/>
            <person name="Vision T.J."/>
            <person name="Zeng Q."/>
            <person name="Zolan M.E."/>
            <person name="Pukkila P.J."/>
        </authorList>
    </citation>
    <scope>NUCLEOTIDE SEQUENCE [LARGE SCALE GENOMIC DNA]</scope>
    <source>
        <strain evidence="3">Okayama-7 / 130 / ATCC MYA-4618 / FGSC 9003</strain>
    </source>
</reference>
<evidence type="ECO:0000256" key="1">
    <source>
        <dbReference type="SAM" id="MobiDB-lite"/>
    </source>
</evidence>
<feature type="region of interest" description="Disordered" evidence="1">
    <location>
        <begin position="1"/>
        <end position="82"/>
    </location>
</feature>
<evidence type="ECO:0000313" key="2">
    <source>
        <dbReference type="EMBL" id="EAU91383.2"/>
    </source>
</evidence>
<dbReference type="AlphaFoldDB" id="A8N6P7"/>
<protein>
    <submittedName>
        <fullName evidence="2">Uncharacterized protein</fullName>
    </submittedName>
</protein>